<evidence type="ECO:0000313" key="1">
    <source>
        <dbReference type="EMBL" id="GKG98281.1"/>
    </source>
</evidence>
<evidence type="ECO:0000313" key="2">
    <source>
        <dbReference type="Proteomes" id="UP001055091"/>
    </source>
</evidence>
<dbReference type="Proteomes" id="UP001055091">
    <property type="component" value="Unassembled WGS sequence"/>
</dbReference>
<protein>
    <submittedName>
        <fullName evidence="1">Uncharacterized protein</fullName>
    </submittedName>
</protein>
<dbReference type="RefSeq" id="WP_055650590.1">
    <property type="nucleotide sequence ID" value="NZ_BQNJ01000001.1"/>
</dbReference>
<comment type="caution">
    <text evidence="1">The sequence shown here is derived from an EMBL/GenBank/DDBJ whole genome shotgun (WGS) entry which is preliminary data.</text>
</comment>
<sequence length="411" mass="46250">MRKSIKYSVPKSSVICAAAGILLYAGLMIWQGGKWMPVSSLQRPAHGNGELLYEVIVRELGEEGREIPVTIPVGERQYSDEEAEALYDAVFPELTERILGGNESLEAVRSDLDLVRVLEPYGLTVRWESENVERVDTFGTVVNSGVPEEGEPVWLKAALTDGVHTREYEIRVTVMPPVLNGDELFQEKIMEACRRLDSVQKTDNQLFLPEEVAGKKVSYYRERETDYTVIPVLGILLAFLWAARVKMNEQNVKKQREQLLLLDYSEIVSKFMVFISAGMTIRTAWERIAAGYEKTVQTGNRKARPAYEEMCHTISQLKSGMAEGRAYGEFGRRCGLQPYVKLAALLEQNRKTGSKNLKSALELEMVSAFEQRKNLAKKLGEEAGTKLLLPLFLMLGVVMIMIVVPAFLAIY</sequence>
<name>A0A174UAX0_9FIRM</name>
<dbReference type="InterPro" id="IPR046780">
    <property type="entry name" value="aBig_2"/>
</dbReference>
<gene>
    <name evidence="1" type="ORF">CE91St55_02630</name>
</gene>
<reference evidence="1" key="1">
    <citation type="submission" date="2022-01" db="EMBL/GenBank/DDBJ databases">
        <title>Novel bile acid biosynthetic pathways are enriched in the microbiome of centenarians.</title>
        <authorList>
            <person name="Sato Y."/>
            <person name="Atarashi K."/>
            <person name="Plichta R.D."/>
            <person name="Arai Y."/>
            <person name="Sasajima S."/>
            <person name="Kearney M.S."/>
            <person name="Suda W."/>
            <person name="Takeshita K."/>
            <person name="Sasaki T."/>
            <person name="Okamoto S."/>
            <person name="Skelly N.A."/>
            <person name="Okamura Y."/>
            <person name="Vlamakis H."/>
            <person name="Li Y."/>
            <person name="Tanoue T."/>
            <person name="Takei H."/>
            <person name="Nittono H."/>
            <person name="Narushima S."/>
            <person name="Irie J."/>
            <person name="Itoh H."/>
            <person name="Moriya K."/>
            <person name="Sugiura Y."/>
            <person name="Suematsu M."/>
            <person name="Moritoki N."/>
            <person name="Shibata S."/>
            <person name="Littman R.D."/>
            <person name="Fischbach A.M."/>
            <person name="Uwamino Y."/>
            <person name="Inoue T."/>
            <person name="Honda A."/>
            <person name="Hattori M."/>
            <person name="Murai T."/>
            <person name="Xavier J.R."/>
            <person name="Hirose N."/>
            <person name="Honda K."/>
        </authorList>
    </citation>
    <scope>NUCLEOTIDE SEQUENCE</scope>
    <source>
        <strain evidence="1">CE91-St55</strain>
    </source>
</reference>
<dbReference type="Pfam" id="PF20578">
    <property type="entry name" value="aBig_2"/>
    <property type="match status" value="1"/>
</dbReference>
<dbReference type="EMBL" id="BQNJ01000001">
    <property type="protein sequence ID" value="GKG98281.1"/>
    <property type="molecule type" value="Genomic_DNA"/>
</dbReference>
<organism evidence="1 2">
    <name type="scientific">Hungatella hathewayi</name>
    <dbReference type="NCBI Taxonomy" id="154046"/>
    <lineage>
        <taxon>Bacteria</taxon>
        <taxon>Bacillati</taxon>
        <taxon>Bacillota</taxon>
        <taxon>Clostridia</taxon>
        <taxon>Lachnospirales</taxon>
        <taxon>Lachnospiraceae</taxon>
        <taxon>Hungatella</taxon>
    </lineage>
</organism>
<dbReference type="AlphaFoldDB" id="A0A174UAX0"/>
<proteinExistence type="predicted"/>
<accession>A0A174UAX0</accession>